<proteinExistence type="predicted"/>
<dbReference type="AlphaFoldDB" id="R4WGF8"/>
<evidence type="ECO:0000313" key="2">
    <source>
        <dbReference type="Proteomes" id="UP000013966"/>
    </source>
</evidence>
<name>R4WGF8_9BURK</name>
<evidence type="ECO:0000313" key="1">
    <source>
        <dbReference type="EMBL" id="BAN22993.1"/>
    </source>
</evidence>
<reference evidence="1 2" key="2">
    <citation type="journal article" date="2018" name="Int. J. Syst. Evol. Microbiol.">
        <title>Burkholderia insecticola sp. nov., a gut symbiotic bacterium of the bean bug Riptortus pedestris.</title>
        <authorList>
            <person name="Takeshita K."/>
            <person name="Tamaki H."/>
            <person name="Ohbayashi T."/>
            <person name="Meng X.-Y."/>
            <person name="Sone T."/>
            <person name="Mitani Y."/>
            <person name="Peeters C."/>
            <person name="Kikuchi Y."/>
            <person name="Vandamme P."/>
        </authorList>
    </citation>
    <scope>NUCLEOTIDE SEQUENCE [LARGE SCALE GENOMIC DNA]</scope>
    <source>
        <strain evidence="1">RPE64</strain>
    </source>
</reference>
<sequence>MGVFDQHSTGCCLHRYISEKRGPGNQPRLPGDDRRLRDAAILRASSLSAAKKSDAIRLPS</sequence>
<reference evidence="1 2" key="1">
    <citation type="journal article" date="2013" name="Genome Announc.">
        <title>Complete Genome Sequence of Burkholderia sp. Strain RPE64, Bacterial Symbiont of the Bean Bug Riptortus pedestris.</title>
        <authorList>
            <person name="Shibata T.F."/>
            <person name="Maeda T."/>
            <person name="Nikoh N."/>
            <person name="Yamaguchi K."/>
            <person name="Oshima K."/>
            <person name="Hattori M."/>
            <person name="Nishiyama T."/>
            <person name="Hasebe M."/>
            <person name="Fukatsu T."/>
            <person name="Kikuchi Y."/>
            <person name="Shigenobu S."/>
        </authorList>
    </citation>
    <scope>NUCLEOTIDE SEQUENCE [LARGE SCALE GENOMIC DNA]</scope>
</reference>
<keyword evidence="2" id="KW-1185">Reference proteome</keyword>
<accession>R4WGF8</accession>
<gene>
    <name evidence="1" type="ORF">BRPE64_ACDS12390</name>
</gene>
<organism evidence="1 2">
    <name type="scientific">Caballeronia insecticola</name>
    <dbReference type="NCBI Taxonomy" id="758793"/>
    <lineage>
        <taxon>Bacteria</taxon>
        <taxon>Pseudomonadati</taxon>
        <taxon>Pseudomonadota</taxon>
        <taxon>Betaproteobacteria</taxon>
        <taxon>Burkholderiales</taxon>
        <taxon>Burkholderiaceae</taxon>
        <taxon>Caballeronia</taxon>
    </lineage>
</organism>
<dbReference type="EMBL" id="AP013058">
    <property type="protein sequence ID" value="BAN22993.1"/>
    <property type="molecule type" value="Genomic_DNA"/>
</dbReference>
<protein>
    <submittedName>
        <fullName evidence="1">Uncharacterized protein</fullName>
    </submittedName>
</protein>
<dbReference type="PATRIC" id="fig|758793.3.peg.1240"/>
<dbReference type="KEGG" id="buo:BRPE64_ACDS12390"/>
<dbReference type="HOGENOM" id="CLU_2932368_0_0_4"/>
<dbReference type="Proteomes" id="UP000013966">
    <property type="component" value="Chromosome 1"/>
</dbReference>